<proteinExistence type="predicted"/>
<accession>A0ABI7ZB08</accession>
<dbReference type="InterPro" id="IPR036744">
    <property type="entry name" value="RAP_sf"/>
</dbReference>
<evidence type="ECO:0000313" key="6">
    <source>
        <dbReference type="Proteomes" id="UP000823872"/>
    </source>
</evidence>
<sequence length="513" mass="57282">MGQGSGAILESAARVVRARPSLNLANPGRAAQVALRLSMGARHHEAAAWLSRKHSRASAGLRGPRSPPAASFGPTAQGGTTTPKRRRGGGGTGARRGRGRGRGLLGSRQGVSAGGGGRWRRQGSESGRAGHGGKYSREKNEPEPPPQREPGGEFRMEKLNQLWEKAQRLQLSPVKLSELHADLKMQEREEFAWKKLKAEGLDADGERAAKLLRNLSVILAKYGLDGRKDAQAVNSNYLSDTAEDDSLGDPKLEKLWHKLLSGLHRVGPGIGILALVPCPWSEGWSRSKSRGSGGLLWPPCRLGPVGQVDGKEAKSSGKFSSEELAKLWRELQHHREKVHEYNVLLDALSRTEETRENVISPLDVSRVKEDVLHSKHAELKDRLRAINQGYDRLRQVSHRGYGGTEAEFEEPRVIDLWDMAKSANFTEKELESFREELKHFEAKIEKHNHYQKQLEISHQKLKHVESFGDQEHVSRNKEKYAMLEEKTKELGYKVKKHFQDLSGRISRARHNEL</sequence>
<evidence type="ECO:0008006" key="7">
    <source>
        <dbReference type="Google" id="ProtNLM"/>
    </source>
</evidence>
<evidence type="ECO:0000259" key="3">
    <source>
        <dbReference type="Pfam" id="PF06400"/>
    </source>
</evidence>
<dbReference type="Pfam" id="PF06400">
    <property type="entry name" value="Alpha-2-MRAP_N"/>
    <property type="match status" value="1"/>
</dbReference>
<name>A0ABI7ZB08_FELCA</name>
<reference evidence="5" key="3">
    <citation type="submission" date="2025-09" db="UniProtKB">
        <authorList>
            <consortium name="Ensembl"/>
        </authorList>
    </citation>
    <scope>IDENTIFICATION</scope>
    <source>
        <strain evidence="5">breed Abyssinian</strain>
    </source>
</reference>
<dbReference type="InterPro" id="IPR038003">
    <property type="entry name" value="A2-macroglobuin_RAP"/>
</dbReference>
<dbReference type="SUPFAM" id="SSF47045">
    <property type="entry name" value="RAP domain-like"/>
    <property type="match status" value="3"/>
</dbReference>
<reference evidence="5 6" key="1">
    <citation type="submission" date="2021-02" db="EMBL/GenBank/DDBJ databases">
        <title>Safari Cat Assemblies.</title>
        <authorList>
            <person name="Bredemeyer K.R."/>
            <person name="Murphy W.J."/>
        </authorList>
    </citation>
    <scope>NUCLEOTIDE SEQUENCE [LARGE SCALE GENOMIC DNA]</scope>
</reference>
<dbReference type="InterPro" id="IPR037999">
    <property type="entry name" value="RAP_D3"/>
</dbReference>
<dbReference type="InterPro" id="IPR038001">
    <property type="entry name" value="RAP_D2"/>
</dbReference>
<evidence type="ECO:0000313" key="5">
    <source>
        <dbReference type="Ensembl" id="ENSFCTP00005044381.1"/>
    </source>
</evidence>
<feature type="domain" description="Alpha-2-macroglobulin RAP C-terminal" evidence="4">
    <location>
        <begin position="312"/>
        <end position="513"/>
    </location>
</feature>
<feature type="coiled-coil region" evidence="1">
    <location>
        <begin position="423"/>
        <end position="450"/>
    </location>
</feature>
<protein>
    <recommendedName>
        <fullName evidence="7">LDL receptor related protein associated protein 1</fullName>
    </recommendedName>
</protein>
<dbReference type="Proteomes" id="UP000823872">
    <property type="component" value="Chromosome B1"/>
</dbReference>
<reference evidence="5" key="2">
    <citation type="submission" date="2025-08" db="UniProtKB">
        <authorList>
            <consortium name="Ensembl"/>
        </authorList>
    </citation>
    <scope>IDENTIFICATION</scope>
    <source>
        <strain evidence="5">breed Abyssinian</strain>
    </source>
</reference>
<dbReference type="Pfam" id="PF06401">
    <property type="entry name" value="Alpha-2-MRAP_C"/>
    <property type="match status" value="1"/>
</dbReference>
<dbReference type="CDD" id="cd14807">
    <property type="entry name" value="RAP_D2"/>
    <property type="match status" value="1"/>
</dbReference>
<keyword evidence="1" id="KW-0175">Coiled coil</keyword>
<dbReference type="Ensembl" id="ENSFCTT00005060467.1">
    <property type="protein sequence ID" value="ENSFCTP00005044381.1"/>
    <property type="gene ID" value="ENSFCTG00005020981.1"/>
</dbReference>
<organism evidence="5 6">
    <name type="scientific">Felis catus</name>
    <name type="common">Cat</name>
    <name type="synonym">Felis silvestris catus</name>
    <dbReference type="NCBI Taxonomy" id="9685"/>
    <lineage>
        <taxon>Eukaryota</taxon>
        <taxon>Metazoa</taxon>
        <taxon>Chordata</taxon>
        <taxon>Craniata</taxon>
        <taxon>Vertebrata</taxon>
        <taxon>Euteleostomi</taxon>
        <taxon>Mammalia</taxon>
        <taxon>Eutheria</taxon>
        <taxon>Laurasiatheria</taxon>
        <taxon>Carnivora</taxon>
        <taxon>Feliformia</taxon>
        <taxon>Felidae</taxon>
        <taxon>Felinae</taxon>
        <taxon>Felis</taxon>
    </lineage>
</organism>
<dbReference type="GeneTree" id="ENSGT00390000004855"/>
<keyword evidence="6" id="KW-1185">Reference proteome</keyword>
<dbReference type="InterPro" id="IPR009066">
    <property type="entry name" value="MG_RAP_rcpt_1"/>
</dbReference>
<feature type="domain" description="Alpha-2-macroglobulin receptor-associated protein" evidence="3">
    <location>
        <begin position="129"/>
        <end position="230"/>
    </location>
</feature>
<dbReference type="CDD" id="cd14806">
    <property type="entry name" value="RAP_D1"/>
    <property type="match status" value="1"/>
</dbReference>
<feature type="region of interest" description="Disordered" evidence="2">
    <location>
        <begin position="50"/>
        <end position="153"/>
    </location>
</feature>
<dbReference type="InterPro" id="IPR010483">
    <property type="entry name" value="Alpha_2_MRAP_C"/>
</dbReference>
<evidence type="ECO:0000256" key="2">
    <source>
        <dbReference type="SAM" id="MobiDB-lite"/>
    </source>
</evidence>
<gene>
    <name evidence="5" type="primary">LRPAP1</name>
</gene>
<dbReference type="Gene3D" id="1.20.81.10">
    <property type="entry name" value="RAP domain"/>
    <property type="match status" value="3"/>
</dbReference>
<evidence type="ECO:0000259" key="4">
    <source>
        <dbReference type="Pfam" id="PF06401"/>
    </source>
</evidence>
<evidence type="ECO:0000256" key="1">
    <source>
        <dbReference type="SAM" id="Coils"/>
    </source>
</evidence>
<dbReference type="CDD" id="cd14808">
    <property type="entry name" value="RAP_D3"/>
    <property type="match status" value="1"/>
</dbReference>
<dbReference type="PANTHER" id="PTHR16560:SF2">
    <property type="entry name" value="ALPHA-2-MACROGLOBULIN RECEPTOR-ASSOCIATED PROTEIN"/>
    <property type="match status" value="1"/>
</dbReference>
<dbReference type="PANTHER" id="PTHR16560">
    <property type="entry name" value="ALPHA-2-MACROGLOBULIN RECEPTOR-ASSOCIATED PROTEIN"/>
    <property type="match status" value="1"/>
</dbReference>